<dbReference type="InterPro" id="IPR051631">
    <property type="entry name" value="Ankyrin-KH/SAM_domain"/>
</dbReference>
<feature type="compositionally biased region" description="Basic and acidic residues" evidence="4">
    <location>
        <begin position="76"/>
        <end position="87"/>
    </location>
</feature>
<evidence type="ECO:0000313" key="6">
    <source>
        <dbReference type="Proteomes" id="UP000053617"/>
    </source>
</evidence>
<reference evidence="5 6" key="1">
    <citation type="submission" date="2015-01" db="EMBL/GenBank/DDBJ databases">
        <title>The Genome Sequence of Rhinocladiella mackenzie CBS 650.93.</title>
        <authorList>
            <consortium name="The Broad Institute Genomics Platform"/>
            <person name="Cuomo C."/>
            <person name="de Hoog S."/>
            <person name="Gorbushina A."/>
            <person name="Stielow B."/>
            <person name="Teixiera M."/>
            <person name="Abouelleil A."/>
            <person name="Chapman S.B."/>
            <person name="Priest M."/>
            <person name="Young S.K."/>
            <person name="Wortman J."/>
            <person name="Nusbaum C."/>
            <person name="Birren B."/>
        </authorList>
    </citation>
    <scope>NUCLEOTIDE SEQUENCE [LARGE SCALE GENOMIC DNA]</scope>
    <source>
        <strain evidence="5 6">CBS 650.93</strain>
    </source>
</reference>
<dbReference type="OrthoDB" id="20872at2759"/>
<organism evidence="5 6">
    <name type="scientific">Rhinocladiella mackenziei CBS 650.93</name>
    <dbReference type="NCBI Taxonomy" id="1442369"/>
    <lineage>
        <taxon>Eukaryota</taxon>
        <taxon>Fungi</taxon>
        <taxon>Dikarya</taxon>
        <taxon>Ascomycota</taxon>
        <taxon>Pezizomycotina</taxon>
        <taxon>Eurotiomycetes</taxon>
        <taxon>Chaetothyriomycetidae</taxon>
        <taxon>Chaetothyriales</taxon>
        <taxon>Herpotrichiellaceae</taxon>
        <taxon>Rhinocladiella</taxon>
    </lineage>
</organism>
<evidence type="ECO:0000256" key="2">
    <source>
        <dbReference type="ARBA" id="ARBA00023043"/>
    </source>
</evidence>
<dbReference type="InterPro" id="IPR002110">
    <property type="entry name" value="Ankyrin_rpt"/>
</dbReference>
<feature type="repeat" description="ANK" evidence="3">
    <location>
        <begin position="294"/>
        <end position="326"/>
    </location>
</feature>
<feature type="compositionally biased region" description="Polar residues" evidence="4">
    <location>
        <begin position="145"/>
        <end position="157"/>
    </location>
</feature>
<evidence type="ECO:0000313" key="5">
    <source>
        <dbReference type="EMBL" id="KIX05140.1"/>
    </source>
</evidence>
<proteinExistence type="predicted"/>
<name>A0A0D2J7W8_9EURO</name>
<feature type="compositionally biased region" description="Polar residues" evidence="4">
    <location>
        <begin position="54"/>
        <end position="67"/>
    </location>
</feature>
<dbReference type="SUPFAM" id="SSF48403">
    <property type="entry name" value="Ankyrin repeat"/>
    <property type="match status" value="1"/>
</dbReference>
<evidence type="ECO:0000256" key="1">
    <source>
        <dbReference type="ARBA" id="ARBA00022737"/>
    </source>
</evidence>
<evidence type="ECO:0000256" key="4">
    <source>
        <dbReference type="SAM" id="MobiDB-lite"/>
    </source>
</evidence>
<sequence>MAVSIDAPQWIASRWISFLMGTVCGVGIALITTSHANWTTAKIFAVERNEIPMSTTSQPTATPQVRITTLEEETSSEERAHESDRGSNEQTNHLVSSRPQTPAETDVEAASVQLDDLHDLEDYLYQPKPHVTDDTRRPKHEKESSLPNYTSRCTTGSGSKLEPLLKTIHRLFNQLENIPCHCPYDLSDEGLLLAYEEGESIREDLEKAALRFAIRQGCSEIASRYVTTKGSRDWDILKLAIACGRVDVTRTFLASSKLDDHVKHCGFEEAAHQGQLEIMDLFMLDAAVDINGCGETNPLKAAAAAGRVDAVRKLIRAGANLEARGKISMSDRLKPLDLTPLVTAVAYDQFEAVVTLLEAGAMIEDELEPKRAPLNIATGAGLPRMVALLLRFGAKPGTPRSPYTWEDILALAVKMGHGELASRALSEGADINMAVARFGTLLKRAAIQGDEQMIRLLIHHGADVNDFGSIYEWGGNCALLAAASCGILNVFLLLLRHGALMENANGIFGNLMQTVAHLGHADIMQAIFENNREIDVGDTGCSRIPLSPFCVAIHYHLQVRCGMAKAVPGGNHLQVMLLLFDHGARLTDQDLTALRRIFSDFATQKELDQLLKPFLFHQEI</sequence>
<dbReference type="PANTHER" id="PTHR23206:SF7">
    <property type="entry name" value="PROTEIN KINASE DOMAIN-CONTAINING PROTEIN"/>
    <property type="match status" value="1"/>
</dbReference>
<protein>
    <recommendedName>
        <fullName evidence="7">Ankyrin</fullName>
    </recommendedName>
</protein>
<dbReference type="VEuPathDB" id="FungiDB:Z518_06012"/>
<accession>A0A0D2J7W8</accession>
<dbReference type="PROSITE" id="PS50088">
    <property type="entry name" value="ANK_REPEAT"/>
    <property type="match status" value="2"/>
</dbReference>
<keyword evidence="6" id="KW-1185">Reference proteome</keyword>
<gene>
    <name evidence="5" type="ORF">Z518_06012</name>
</gene>
<keyword evidence="2 3" id="KW-0040">ANK repeat</keyword>
<dbReference type="PANTHER" id="PTHR23206">
    <property type="entry name" value="MASK PROTEIN"/>
    <property type="match status" value="1"/>
</dbReference>
<dbReference type="Proteomes" id="UP000053617">
    <property type="component" value="Unassembled WGS sequence"/>
</dbReference>
<dbReference type="HOGENOM" id="CLU_440849_0_0_1"/>
<dbReference type="Pfam" id="PF12796">
    <property type="entry name" value="Ank_2"/>
    <property type="match status" value="2"/>
</dbReference>
<dbReference type="SMART" id="SM00248">
    <property type="entry name" value="ANK"/>
    <property type="match status" value="7"/>
</dbReference>
<dbReference type="GO" id="GO:0005737">
    <property type="term" value="C:cytoplasm"/>
    <property type="evidence" value="ECO:0007669"/>
    <property type="project" value="TreeGrafter"/>
</dbReference>
<dbReference type="GeneID" id="25294083"/>
<feature type="repeat" description="ANK" evidence="3">
    <location>
        <begin position="437"/>
        <end position="469"/>
    </location>
</feature>
<dbReference type="EMBL" id="KN847478">
    <property type="protein sequence ID" value="KIX05140.1"/>
    <property type="molecule type" value="Genomic_DNA"/>
</dbReference>
<feature type="region of interest" description="Disordered" evidence="4">
    <location>
        <begin position="127"/>
        <end position="157"/>
    </location>
</feature>
<keyword evidence="1" id="KW-0677">Repeat</keyword>
<evidence type="ECO:0000256" key="3">
    <source>
        <dbReference type="PROSITE-ProRule" id="PRU00023"/>
    </source>
</evidence>
<dbReference type="STRING" id="1442369.A0A0D2J7W8"/>
<dbReference type="InterPro" id="IPR036770">
    <property type="entry name" value="Ankyrin_rpt-contain_sf"/>
</dbReference>
<dbReference type="Gene3D" id="1.25.40.20">
    <property type="entry name" value="Ankyrin repeat-containing domain"/>
    <property type="match status" value="2"/>
</dbReference>
<dbReference type="AlphaFoldDB" id="A0A0D2J7W8"/>
<feature type="compositionally biased region" description="Polar residues" evidence="4">
    <location>
        <begin position="88"/>
        <end position="103"/>
    </location>
</feature>
<evidence type="ECO:0008006" key="7">
    <source>
        <dbReference type="Google" id="ProtNLM"/>
    </source>
</evidence>
<dbReference type="RefSeq" id="XP_013272276.1">
    <property type="nucleotide sequence ID" value="XM_013416822.1"/>
</dbReference>
<dbReference type="PROSITE" id="PS50297">
    <property type="entry name" value="ANK_REP_REGION"/>
    <property type="match status" value="1"/>
</dbReference>
<feature type="region of interest" description="Disordered" evidence="4">
    <location>
        <begin position="54"/>
        <end position="108"/>
    </location>
</feature>
<feature type="compositionally biased region" description="Basic and acidic residues" evidence="4">
    <location>
        <begin position="130"/>
        <end position="144"/>
    </location>
</feature>